<evidence type="ECO:0000259" key="9">
    <source>
        <dbReference type="PROSITE" id="PS50157"/>
    </source>
</evidence>
<dbReference type="InterPro" id="IPR036236">
    <property type="entry name" value="Znf_C2H2_sf"/>
</dbReference>
<dbReference type="EMBL" id="JAGHQL010000005">
    <property type="protein sequence ID" value="KAH0545452.1"/>
    <property type="molecule type" value="Genomic_DNA"/>
</dbReference>
<evidence type="ECO:0000256" key="3">
    <source>
        <dbReference type="ARBA" id="ARBA00022737"/>
    </source>
</evidence>
<dbReference type="Gene3D" id="3.30.160.60">
    <property type="entry name" value="Classic Zinc Finger"/>
    <property type="match status" value="2"/>
</dbReference>
<dbReference type="OrthoDB" id="2687452at2759"/>
<evidence type="ECO:0000256" key="5">
    <source>
        <dbReference type="ARBA" id="ARBA00022833"/>
    </source>
</evidence>
<comment type="caution">
    <text evidence="10">The sequence shown here is derived from an EMBL/GenBank/DDBJ whole genome shotgun (WGS) entry which is preliminary data.</text>
</comment>
<dbReference type="GO" id="GO:0008270">
    <property type="term" value="F:zinc ion binding"/>
    <property type="evidence" value="ECO:0007669"/>
    <property type="project" value="UniProtKB-KW"/>
</dbReference>
<comment type="subcellular location">
    <subcellularLocation>
        <location evidence="1">Nucleus</location>
    </subcellularLocation>
</comment>
<evidence type="ECO:0000256" key="8">
    <source>
        <dbReference type="SAM" id="MobiDB-lite"/>
    </source>
</evidence>
<keyword evidence="3" id="KW-0677">Repeat</keyword>
<dbReference type="PANTHER" id="PTHR16515">
    <property type="entry name" value="PR DOMAIN ZINC FINGER PROTEIN"/>
    <property type="match status" value="1"/>
</dbReference>
<proteinExistence type="predicted"/>
<dbReference type="SUPFAM" id="SSF57667">
    <property type="entry name" value="beta-beta-alpha zinc fingers"/>
    <property type="match status" value="2"/>
</dbReference>
<dbReference type="GO" id="GO:0010468">
    <property type="term" value="P:regulation of gene expression"/>
    <property type="evidence" value="ECO:0007669"/>
    <property type="project" value="TreeGrafter"/>
</dbReference>
<keyword evidence="2" id="KW-0479">Metal-binding</keyword>
<gene>
    <name evidence="10" type="ORF">FGG08_000453</name>
</gene>
<evidence type="ECO:0000256" key="7">
    <source>
        <dbReference type="PROSITE-ProRule" id="PRU00042"/>
    </source>
</evidence>
<protein>
    <recommendedName>
        <fullName evidence="9">C2H2-type domain-containing protein</fullName>
    </recommendedName>
</protein>
<dbReference type="PROSITE" id="PS00028">
    <property type="entry name" value="ZINC_FINGER_C2H2_1"/>
    <property type="match status" value="1"/>
</dbReference>
<sequence>MENTISLPTCIPPYERNQASQLSTDHDLQSLPGSTQPLYPAHPCLTGIWGECPIDHRTAFASQTELEPPYPGPAQGPPPSDFPDLLGDGQPYTGYEPFSQGNNDYADEDFILLGLGYDSAAQEPTQLLNSDIEVQAGSKEGLKFQFGLGPSNSQAMHTQSGVIGSESAPAGNPLSQISPSQAAFVPQGYHGRRTGHMPYRCQFKECKSTFSRADVMKRHQGQHYDNAPRYSCHYCQRHTGINGFKRKDHLQQHIRNYHHKEPPVTRTPERSYLACIKAGCTEYRERQRVWYRDPDMPFSRESERTEHMRKVHNESPFPCDTAGCDRVDGKGFFRESDLQKHKKKTHGDDAE</sequence>
<feature type="domain" description="C2H2-type" evidence="9">
    <location>
        <begin position="199"/>
        <end position="228"/>
    </location>
</feature>
<feature type="compositionally biased region" description="Pro residues" evidence="8">
    <location>
        <begin position="68"/>
        <end position="81"/>
    </location>
</feature>
<evidence type="ECO:0000256" key="1">
    <source>
        <dbReference type="ARBA" id="ARBA00004123"/>
    </source>
</evidence>
<keyword evidence="4 7" id="KW-0863">Zinc-finger</keyword>
<name>A0A9P8IGE1_9PEZI</name>
<dbReference type="InterPro" id="IPR013087">
    <property type="entry name" value="Znf_C2H2_type"/>
</dbReference>
<keyword evidence="11" id="KW-1185">Reference proteome</keyword>
<evidence type="ECO:0000313" key="11">
    <source>
        <dbReference type="Proteomes" id="UP000698800"/>
    </source>
</evidence>
<keyword evidence="6" id="KW-0539">Nucleus</keyword>
<feature type="region of interest" description="Disordered" evidence="8">
    <location>
        <begin position="64"/>
        <end position="100"/>
    </location>
</feature>
<dbReference type="InterPro" id="IPR050331">
    <property type="entry name" value="Zinc_finger"/>
</dbReference>
<dbReference type="GO" id="GO:0005634">
    <property type="term" value="C:nucleus"/>
    <property type="evidence" value="ECO:0007669"/>
    <property type="project" value="UniProtKB-SubCell"/>
</dbReference>
<evidence type="ECO:0000313" key="10">
    <source>
        <dbReference type="EMBL" id="KAH0545452.1"/>
    </source>
</evidence>
<dbReference type="PANTHER" id="PTHR16515:SF66">
    <property type="entry name" value="C2H2-TYPE DOMAIN-CONTAINING PROTEIN"/>
    <property type="match status" value="1"/>
</dbReference>
<dbReference type="Proteomes" id="UP000698800">
    <property type="component" value="Unassembled WGS sequence"/>
</dbReference>
<evidence type="ECO:0000256" key="2">
    <source>
        <dbReference type="ARBA" id="ARBA00022723"/>
    </source>
</evidence>
<reference evidence="10" key="1">
    <citation type="submission" date="2021-03" db="EMBL/GenBank/DDBJ databases">
        <title>Comparative genomics and phylogenomic investigation of the class Geoglossomycetes provide insights into ecological specialization and systematics.</title>
        <authorList>
            <person name="Melie T."/>
            <person name="Pirro S."/>
            <person name="Miller A.N."/>
            <person name="Quandt A."/>
        </authorList>
    </citation>
    <scope>NUCLEOTIDE SEQUENCE</scope>
    <source>
        <strain evidence="10">GBOQ0MN5Z8</strain>
    </source>
</reference>
<evidence type="ECO:0000256" key="6">
    <source>
        <dbReference type="ARBA" id="ARBA00023242"/>
    </source>
</evidence>
<organism evidence="10 11">
    <name type="scientific">Glutinoglossum americanum</name>
    <dbReference type="NCBI Taxonomy" id="1670608"/>
    <lineage>
        <taxon>Eukaryota</taxon>
        <taxon>Fungi</taxon>
        <taxon>Dikarya</taxon>
        <taxon>Ascomycota</taxon>
        <taxon>Pezizomycotina</taxon>
        <taxon>Geoglossomycetes</taxon>
        <taxon>Geoglossales</taxon>
        <taxon>Geoglossaceae</taxon>
        <taxon>Glutinoglossum</taxon>
    </lineage>
</organism>
<evidence type="ECO:0000256" key="4">
    <source>
        <dbReference type="ARBA" id="ARBA00022771"/>
    </source>
</evidence>
<dbReference type="PROSITE" id="PS50157">
    <property type="entry name" value="ZINC_FINGER_C2H2_2"/>
    <property type="match status" value="1"/>
</dbReference>
<keyword evidence="5" id="KW-0862">Zinc</keyword>
<accession>A0A9P8IGE1</accession>
<dbReference type="AlphaFoldDB" id="A0A9P8IGE1"/>
<dbReference type="SMART" id="SM00355">
    <property type="entry name" value="ZnF_C2H2"/>
    <property type="match status" value="4"/>
</dbReference>